<sequence length="461" mass="50294">MIVVRIIYAEIKRGWWLVARGQVATRCGSYDHNLYALDYRNYGCIFKLPCGGSVFGSPAIDKVHDMLYVASTSGRLIAISIKAMPFSKLWLQEFGAPIFGSISINSRNGNVICCLVDGHVLAVDTSGSIIWRSHGSAKLLNYGDLKFLQKDISLYRNASGKTGGPIFAGPCISRTLASQVLICSRDGSIYSFELLYLLRFDFLTHVYLCSDSEVGMLVFVSWKVIPIVLSLQSFKPSLSMQLDSCGSESQGLSLGLLRSSLQSLGNWGLSLLCGDFFGLPFNLWGTGESVLRGTLNSPIRVGIGAIFQDCTPLVRGIFATLYKKTTIRIRVADVGLICLEVFNGGSILQESGDLLWEHNVGDPITSSAYVDENLQLISDVSHLSDRLICVTASSGSIHLLRINLDAVGEAKLLGKDVVQEFARLDLQGDIFSSPVMIGGRIFVGCRDDFVHCIEVGVEITM</sequence>
<protein>
    <submittedName>
        <fullName evidence="1">Uncharacterized protein</fullName>
    </submittedName>
</protein>
<evidence type="ECO:0000313" key="1">
    <source>
        <dbReference type="EMBL" id="CAK9144839.1"/>
    </source>
</evidence>
<accession>A0ABC8RIN8</accession>
<gene>
    <name evidence="1" type="ORF">ILEXP_LOCUS12612</name>
</gene>
<organism evidence="1 2">
    <name type="scientific">Ilex paraguariensis</name>
    <name type="common">yerba mate</name>
    <dbReference type="NCBI Taxonomy" id="185542"/>
    <lineage>
        <taxon>Eukaryota</taxon>
        <taxon>Viridiplantae</taxon>
        <taxon>Streptophyta</taxon>
        <taxon>Embryophyta</taxon>
        <taxon>Tracheophyta</taxon>
        <taxon>Spermatophyta</taxon>
        <taxon>Magnoliopsida</taxon>
        <taxon>eudicotyledons</taxon>
        <taxon>Gunneridae</taxon>
        <taxon>Pentapetalae</taxon>
        <taxon>asterids</taxon>
        <taxon>campanulids</taxon>
        <taxon>Aquifoliales</taxon>
        <taxon>Aquifoliaceae</taxon>
        <taxon>Ilex</taxon>
    </lineage>
</organism>
<dbReference type="Gene3D" id="2.40.10.480">
    <property type="match status" value="1"/>
</dbReference>
<name>A0ABC8RIN8_9AQUA</name>
<proteinExistence type="predicted"/>
<dbReference type="SUPFAM" id="SSF50998">
    <property type="entry name" value="Quinoprotein alcohol dehydrogenase-like"/>
    <property type="match status" value="1"/>
</dbReference>
<dbReference type="InterPro" id="IPR011047">
    <property type="entry name" value="Quinoprotein_ADH-like_sf"/>
</dbReference>
<dbReference type="PANTHER" id="PTHR44394:SF1">
    <property type="entry name" value="BETA-ALANINE-ACTIVATING ENZYME"/>
    <property type="match status" value="1"/>
</dbReference>
<dbReference type="EMBL" id="CAUOFW020001425">
    <property type="protein sequence ID" value="CAK9144839.1"/>
    <property type="molecule type" value="Genomic_DNA"/>
</dbReference>
<evidence type="ECO:0000313" key="2">
    <source>
        <dbReference type="Proteomes" id="UP001642360"/>
    </source>
</evidence>
<reference evidence="1 2" key="1">
    <citation type="submission" date="2024-02" db="EMBL/GenBank/DDBJ databases">
        <authorList>
            <person name="Vignale AGUSTIN F."/>
            <person name="Sosa J E."/>
            <person name="Modenutti C."/>
        </authorList>
    </citation>
    <scope>NUCLEOTIDE SEQUENCE [LARGE SCALE GENOMIC DNA]</scope>
</reference>
<comment type="caution">
    <text evidence="1">The sequence shown here is derived from an EMBL/GenBank/DDBJ whole genome shotgun (WGS) entry which is preliminary data.</text>
</comment>
<dbReference type="Gene3D" id="2.130.10.10">
    <property type="entry name" value="YVTN repeat-like/Quinoprotein amine dehydrogenase"/>
    <property type="match status" value="2"/>
</dbReference>
<dbReference type="InterPro" id="IPR015943">
    <property type="entry name" value="WD40/YVTN_repeat-like_dom_sf"/>
</dbReference>
<dbReference type="AlphaFoldDB" id="A0ABC8RIN8"/>
<dbReference type="PANTHER" id="PTHR44394">
    <property type="entry name" value="BETA-ALANINE-ACTIVATING ENZYME"/>
    <property type="match status" value="1"/>
</dbReference>
<dbReference type="InterPro" id="IPR052091">
    <property type="entry name" value="Beta-ala_Activ/Resist"/>
</dbReference>
<keyword evidence="2" id="KW-1185">Reference proteome</keyword>
<dbReference type="Proteomes" id="UP001642360">
    <property type="component" value="Unassembled WGS sequence"/>
</dbReference>